<organism evidence="1 2">
    <name type="scientific">Mythimna loreyi</name>
    <dbReference type="NCBI Taxonomy" id="667449"/>
    <lineage>
        <taxon>Eukaryota</taxon>
        <taxon>Metazoa</taxon>
        <taxon>Ecdysozoa</taxon>
        <taxon>Arthropoda</taxon>
        <taxon>Hexapoda</taxon>
        <taxon>Insecta</taxon>
        <taxon>Pterygota</taxon>
        <taxon>Neoptera</taxon>
        <taxon>Endopterygota</taxon>
        <taxon>Lepidoptera</taxon>
        <taxon>Glossata</taxon>
        <taxon>Ditrysia</taxon>
        <taxon>Noctuoidea</taxon>
        <taxon>Noctuidae</taxon>
        <taxon>Noctuinae</taxon>
        <taxon>Hadenini</taxon>
        <taxon>Mythimna</taxon>
    </lineage>
</organism>
<sequence length="197" mass="23242">MLFEFNQFKKTKEATTDYDTITELTQDKEKIKRVLLRSNILTESLAKQYADTKSNTARNIIKRLCSSELAHRYKVRTRLGRSTGLIGRIRFFNKKYVSKRSRTANTIQKFFIQDDVSRPSAGKKETRTFKNQKKQKRYLLDTMKNLHKKFKRVTGSTICYTTFIKYKPFYVVKPRLADRDTCVCKVHANMNLKFIAL</sequence>
<dbReference type="Proteomes" id="UP001231649">
    <property type="component" value="Chromosome 23"/>
</dbReference>
<proteinExistence type="predicted"/>
<dbReference type="EMBL" id="CM056799">
    <property type="protein sequence ID" value="KAJ8710641.1"/>
    <property type="molecule type" value="Genomic_DNA"/>
</dbReference>
<accession>A0ACC2QAG5</accession>
<reference evidence="1" key="1">
    <citation type="submission" date="2023-03" db="EMBL/GenBank/DDBJ databases">
        <title>Chromosome-level genomes of two armyworms, Mythimna separata and Mythimna loreyi, provide insights into the biosynthesis and reception of sex pheromones.</title>
        <authorList>
            <person name="Zhao H."/>
        </authorList>
    </citation>
    <scope>NUCLEOTIDE SEQUENCE</scope>
    <source>
        <strain evidence="1">BeijingLab</strain>
    </source>
</reference>
<keyword evidence="2" id="KW-1185">Reference proteome</keyword>
<gene>
    <name evidence="1" type="ORF">PYW08_009156</name>
</gene>
<evidence type="ECO:0000313" key="2">
    <source>
        <dbReference type="Proteomes" id="UP001231649"/>
    </source>
</evidence>
<comment type="caution">
    <text evidence="1">The sequence shown here is derived from an EMBL/GenBank/DDBJ whole genome shotgun (WGS) entry which is preliminary data.</text>
</comment>
<evidence type="ECO:0000313" key="1">
    <source>
        <dbReference type="EMBL" id="KAJ8710641.1"/>
    </source>
</evidence>
<protein>
    <submittedName>
        <fullName evidence="1">Uncharacterized protein</fullName>
    </submittedName>
</protein>
<name>A0ACC2QAG5_9NEOP</name>